<dbReference type="PATRIC" id="fig|36816.3.peg.864"/>
<sequence length="116" mass="11621">MSAVRKTVMSTLSTIVLAGGLAFGAAGTASAATCPSTASPKIDGAIAGWSLSCSGGAVRVSGWLEDTRMDGKCAVVRVVGGNGEYRTKQACGSGVREQFGFTFAGTNSAQVRLAIA</sequence>
<evidence type="ECO:0000256" key="1">
    <source>
        <dbReference type="SAM" id="SignalP"/>
    </source>
</evidence>
<evidence type="ECO:0000313" key="3">
    <source>
        <dbReference type="Proteomes" id="UP000037773"/>
    </source>
</evidence>
<protein>
    <recommendedName>
        <fullName evidence="4">Lipoprotein</fullName>
    </recommendedName>
</protein>
<comment type="caution">
    <text evidence="2">The sequence shown here is derived from an EMBL/GenBank/DDBJ whole genome shotgun (WGS) entry which is preliminary data.</text>
</comment>
<dbReference type="RefSeq" id="WP_030825330.1">
    <property type="nucleotide sequence ID" value="NZ_JBFBKA010000011.1"/>
</dbReference>
<feature type="chain" id="PRO_5005821173" description="Lipoprotein" evidence="1">
    <location>
        <begin position="32"/>
        <end position="116"/>
    </location>
</feature>
<organism evidence="2 3">
    <name type="scientific">Streptomyces caelestis</name>
    <dbReference type="NCBI Taxonomy" id="36816"/>
    <lineage>
        <taxon>Bacteria</taxon>
        <taxon>Bacillati</taxon>
        <taxon>Actinomycetota</taxon>
        <taxon>Actinomycetes</taxon>
        <taxon>Kitasatosporales</taxon>
        <taxon>Streptomycetaceae</taxon>
        <taxon>Streptomyces</taxon>
    </lineage>
</organism>
<keyword evidence="3" id="KW-1185">Reference proteome</keyword>
<name>A0A0M8QVT9_9ACTN</name>
<dbReference type="EMBL" id="LGCN01000029">
    <property type="protein sequence ID" value="KOT44761.1"/>
    <property type="molecule type" value="Genomic_DNA"/>
</dbReference>
<evidence type="ECO:0008006" key="4">
    <source>
        <dbReference type="Google" id="ProtNLM"/>
    </source>
</evidence>
<keyword evidence="1" id="KW-0732">Signal</keyword>
<gene>
    <name evidence="2" type="ORF">ADK41_04035</name>
</gene>
<feature type="signal peptide" evidence="1">
    <location>
        <begin position="1"/>
        <end position="31"/>
    </location>
</feature>
<dbReference type="AlphaFoldDB" id="A0A0M8QVT9"/>
<proteinExistence type="predicted"/>
<reference evidence="2 3" key="1">
    <citation type="submission" date="2015-07" db="EMBL/GenBank/DDBJ databases">
        <authorList>
            <person name="Noorani M."/>
        </authorList>
    </citation>
    <scope>NUCLEOTIDE SEQUENCE [LARGE SCALE GENOMIC DNA]</scope>
    <source>
        <strain evidence="2 3">NRRL B-24567</strain>
    </source>
</reference>
<accession>A0A0M8QVT9</accession>
<dbReference type="Proteomes" id="UP000037773">
    <property type="component" value="Unassembled WGS sequence"/>
</dbReference>
<dbReference type="OrthoDB" id="3638180at2"/>
<evidence type="ECO:0000313" key="2">
    <source>
        <dbReference type="EMBL" id="KOT44761.1"/>
    </source>
</evidence>